<keyword evidence="3" id="KW-0378">Hydrolase</keyword>
<protein>
    <submittedName>
        <fullName evidence="3">Alpha/beta fold hydrolase</fullName>
    </submittedName>
</protein>
<reference evidence="3" key="1">
    <citation type="submission" date="2020-12" db="EMBL/GenBank/DDBJ databases">
        <title>Antrihabitans popcorni sp. nov. and Antrihabitans auranticaus sp. nov., isolated from a larva cave.</title>
        <authorList>
            <person name="Lee S.D."/>
            <person name="Kim I.S."/>
        </authorList>
    </citation>
    <scope>NUCLEOTIDE SEQUENCE</scope>
    <source>
        <strain evidence="3">YC3-6</strain>
    </source>
</reference>
<keyword evidence="4" id="KW-1185">Reference proteome</keyword>
<dbReference type="GO" id="GO:0016787">
    <property type="term" value="F:hydrolase activity"/>
    <property type="evidence" value="ECO:0007669"/>
    <property type="project" value="UniProtKB-KW"/>
</dbReference>
<evidence type="ECO:0000259" key="2">
    <source>
        <dbReference type="Pfam" id="PF12697"/>
    </source>
</evidence>
<keyword evidence="1" id="KW-1133">Transmembrane helix</keyword>
<name>A0A934NV28_9NOCA</name>
<dbReference type="Proteomes" id="UP000655868">
    <property type="component" value="Unassembled WGS sequence"/>
</dbReference>
<dbReference type="InterPro" id="IPR000073">
    <property type="entry name" value="AB_hydrolase_1"/>
</dbReference>
<dbReference type="EMBL" id="JAEMNV010000008">
    <property type="protein sequence ID" value="MBJ8341690.1"/>
    <property type="molecule type" value="Genomic_DNA"/>
</dbReference>
<sequence length="387" mass="42805">MSEQVFRHPSTVSDWDDANRIARLRETRFGRQWRTLGRSRRVLIRVLLVVLGFAAAFAQYWNVDVLPERDRLALTRPEVYEVFDSADPDKRDTAVVDLVGLGSLDAGPTAAALPSLAAIGRVWVVKYDNGGIDTQVISRIVAERADQEGVDNLFVAGHSMGGVVALEVAEHIHQETDINLIGVLLDCTPVSLHAVRSDKRDTGENMLRWMGWVPGARESRSLRFLVEMGARRDRFWDLYSPGWKADPVEFVDAVAEVLHDKLLSGNAASNGLIEAQFKVIVASGAVDNLEALAEPHEDKRRPMIVYLRPRRALDDDVVDVEYTEGVLTEETAGPQGLLLVVRMRNTGHANPIQRSLDYNAAIADNVAPFLLRIDDTGGRQDSAQSGP</sequence>
<gene>
    <name evidence="3" type="ORF">JGU71_22655</name>
</gene>
<keyword evidence="1" id="KW-0472">Membrane</keyword>
<evidence type="ECO:0000313" key="3">
    <source>
        <dbReference type="EMBL" id="MBJ8341690.1"/>
    </source>
</evidence>
<accession>A0A934NV28</accession>
<dbReference type="SUPFAM" id="SSF53474">
    <property type="entry name" value="alpha/beta-Hydrolases"/>
    <property type="match status" value="1"/>
</dbReference>
<feature type="transmembrane region" description="Helical" evidence="1">
    <location>
        <begin position="42"/>
        <end position="61"/>
    </location>
</feature>
<dbReference type="RefSeq" id="WP_199706777.1">
    <property type="nucleotide sequence ID" value="NZ_JAEMNV010000008.1"/>
</dbReference>
<keyword evidence="1" id="KW-0812">Transmembrane</keyword>
<evidence type="ECO:0000256" key="1">
    <source>
        <dbReference type="SAM" id="Phobius"/>
    </source>
</evidence>
<feature type="domain" description="AB hydrolase-1" evidence="2">
    <location>
        <begin position="94"/>
        <end position="351"/>
    </location>
</feature>
<dbReference type="AlphaFoldDB" id="A0A934NV28"/>
<comment type="caution">
    <text evidence="3">The sequence shown here is derived from an EMBL/GenBank/DDBJ whole genome shotgun (WGS) entry which is preliminary data.</text>
</comment>
<organism evidence="3 4">
    <name type="scientific">Antrihabitans stalagmiti</name>
    <dbReference type="NCBI Taxonomy" id="2799499"/>
    <lineage>
        <taxon>Bacteria</taxon>
        <taxon>Bacillati</taxon>
        <taxon>Actinomycetota</taxon>
        <taxon>Actinomycetes</taxon>
        <taxon>Mycobacteriales</taxon>
        <taxon>Nocardiaceae</taxon>
        <taxon>Antrihabitans</taxon>
    </lineage>
</organism>
<dbReference type="InterPro" id="IPR029058">
    <property type="entry name" value="AB_hydrolase_fold"/>
</dbReference>
<dbReference type="Pfam" id="PF12697">
    <property type="entry name" value="Abhydrolase_6"/>
    <property type="match status" value="1"/>
</dbReference>
<proteinExistence type="predicted"/>
<dbReference type="Gene3D" id="3.40.50.1820">
    <property type="entry name" value="alpha/beta hydrolase"/>
    <property type="match status" value="1"/>
</dbReference>
<evidence type="ECO:0000313" key="4">
    <source>
        <dbReference type="Proteomes" id="UP000655868"/>
    </source>
</evidence>